<comment type="catalytic activity">
    <reaction evidence="3">
        <text>2 GTP = 3',3'-c-di-GMP + 2 diphosphate</text>
        <dbReference type="Rhea" id="RHEA:24898"/>
        <dbReference type="ChEBI" id="CHEBI:33019"/>
        <dbReference type="ChEBI" id="CHEBI:37565"/>
        <dbReference type="ChEBI" id="CHEBI:58805"/>
        <dbReference type="EC" id="2.7.7.65"/>
    </reaction>
</comment>
<feature type="domain" description="GGDEF" evidence="4">
    <location>
        <begin position="185"/>
        <end position="318"/>
    </location>
</feature>
<evidence type="ECO:0000313" key="5">
    <source>
        <dbReference type="EMBL" id="XDT73948.1"/>
    </source>
</evidence>
<evidence type="ECO:0000256" key="2">
    <source>
        <dbReference type="ARBA" id="ARBA00012528"/>
    </source>
</evidence>
<reference evidence="5" key="1">
    <citation type="submission" date="2024-05" db="EMBL/GenBank/DDBJ databases">
        <title>Genome sequencing of novel strain.</title>
        <authorList>
            <person name="Ganbat D."/>
            <person name="Ganbat S."/>
            <person name="Lee S.-J."/>
        </authorList>
    </citation>
    <scope>NUCLEOTIDE SEQUENCE</scope>
    <source>
        <strain evidence="5">SMD15-11</strain>
    </source>
</reference>
<dbReference type="AlphaFoldDB" id="A0AB39V0L8"/>
<evidence type="ECO:0000259" key="4">
    <source>
        <dbReference type="PROSITE" id="PS50887"/>
    </source>
</evidence>
<keyword evidence="5" id="KW-0808">Transferase</keyword>
<sequence length="321" mass="37290">MSNAMELKEFHWLMDMLQTVDVGLLVLDREYRVQVWNSFMENHSGIPSFEARDRLLFELFPEVPEDWFRQKTRSVFLLKNRTFTVWEQRPYLFRFRNYRPITGTEEFMYQNVTISPLVSATGDVDFVSVLVYDVTDVASHRKQLESANARLAQLSRTDRLTGLFNRGYWEELLEREFLRYKRTQMPSTLVMFDIDHFKKVNDTYGHQAGDEVIRRVSAILKDTMRATDVGGRYGGEEFGVILADTPGEKGVIFAERLRQRVMEEVVTHGGQDIRFTISLGLAQVDQNMANRTAWIEAADQALYHSKENGRNRTTLHPVAAS</sequence>
<comment type="cofactor">
    <cofactor evidence="1">
        <name>Mg(2+)</name>
        <dbReference type="ChEBI" id="CHEBI:18420"/>
    </cofactor>
</comment>
<dbReference type="InterPro" id="IPR029787">
    <property type="entry name" value="Nucleotide_cyclase"/>
</dbReference>
<dbReference type="KEGG" id="tcd:AAIA72_08250"/>
<dbReference type="PANTHER" id="PTHR45138:SF9">
    <property type="entry name" value="DIGUANYLATE CYCLASE DGCM-RELATED"/>
    <property type="match status" value="1"/>
</dbReference>
<dbReference type="Gene3D" id="3.30.70.270">
    <property type="match status" value="1"/>
</dbReference>
<dbReference type="NCBIfam" id="TIGR00254">
    <property type="entry name" value="GGDEF"/>
    <property type="match status" value="1"/>
</dbReference>
<dbReference type="SUPFAM" id="SSF55785">
    <property type="entry name" value="PYP-like sensor domain (PAS domain)"/>
    <property type="match status" value="1"/>
</dbReference>
<dbReference type="GO" id="GO:0005886">
    <property type="term" value="C:plasma membrane"/>
    <property type="evidence" value="ECO:0007669"/>
    <property type="project" value="TreeGrafter"/>
</dbReference>
<dbReference type="Pfam" id="PF00990">
    <property type="entry name" value="GGDEF"/>
    <property type="match status" value="1"/>
</dbReference>
<dbReference type="InterPro" id="IPR043128">
    <property type="entry name" value="Rev_trsase/Diguanyl_cyclase"/>
</dbReference>
<evidence type="ECO:0000256" key="3">
    <source>
        <dbReference type="ARBA" id="ARBA00034247"/>
    </source>
</evidence>
<dbReference type="InterPro" id="IPR000160">
    <property type="entry name" value="GGDEF_dom"/>
</dbReference>
<dbReference type="InterPro" id="IPR000014">
    <property type="entry name" value="PAS"/>
</dbReference>
<keyword evidence="5" id="KW-0548">Nucleotidyltransferase</keyword>
<dbReference type="GO" id="GO:1902201">
    <property type="term" value="P:negative regulation of bacterial-type flagellum-dependent cell motility"/>
    <property type="evidence" value="ECO:0007669"/>
    <property type="project" value="TreeGrafter"/>
</dbReference>
<dbReference type="GO" id="GO:0043709">
    <property type="term" value="P:cell adhesion involved in single-species biofilm formation"/>
    <property type="evidence" value="ECO:0007669"/>
    <property type="project" value="TreeGrafter"/>
</dbReference>
<organism evidence="5">
    <name type="scientific">Thermohahella caldifontis</name>
    <dbReference type="NCBI Taxonomy" id="3142973"/>
    <lineage>
        <taxon>Bacteria</taxon>
        <taxon>Pseudomonadati</taxon>
        <taxon>Pseudomonadota</taxon>
        <taxon>Gammaproteobacteria</taxon>
        <taxon>Oceanospirillales</taxon>
        <taxon>Hahellaceae</taxon>
        <taxon>Thermohahella</taxon>
    </lineage>
</organism>
<dbReference type="InterPro" id="IPR050469">
    <property type="entry name" value="Diguanylate_Cyclase"/>
</dbReference>
<evidence type="ECO:0000256" key="1">
    <source>
        <dbReference type="ARBA" id="ARBA00001946"/>
    </source>
</evidence>
<dbReference type="FunFam" id="3.30.70.270:FF:000001">
    <property type="entry name" value="Diguanylate cyclase domain protein"/>
    <property type="match status" value="1"/>
</dbReference>
<dbReference type="RefSeq" id="WP_369602922.1">
    <property type="nucleotide sequence ID" value="NZ_CP154858.1"/>
</dbReference>
<gene>
    <name evidence="5" type="ORF">AAIA72_08250</name>
</gene>
<dbReference type="PROSITE" id="PS50887">
    <property type="entry name" value="GGDEF"/>
    <property type="match status" value="1"/>
</dbReference>
<dbReference type="EMBL" id="CP154858">
    <property type="protein sequence ID" value="XDT73948.1"/>
    <property type="molecule type" value="Genomic_DNA"/>
</dbReference>
<name>A0AB39V0L8_9GAMM</name>
<dbReference type="Pfam" id="PF08448">
    <property type="entry name" value="PAS_4"/>
    <property type="match status" value="1"/>
</dbReference>
<protein>
    <recommendedName>
        <fullName evidence="2">diguanylate cyclase</fullName>
        <ecNumber evidence="2">2.7.7.65</ecNumber>
    </recommendedName>
</protein>
<dbReference type="GO" id="GO:0052621">
    <property type="term" value="F:diguanylate cyclase activity"/>
    <property type="evidence" value="ECO:0007669"/>
    <property type="project" value="UniProtKB-EC"/>
</dbReference>
<dbReference type="InterPro" id="IPR013656">
    <property type="entry name" value="PAS_4"/>
</dbReference>
<dbReference type="InterPro" id="IPR035965">
    <property type="entry name" value="PAS-like_dom_sf"/>
</dbReference>
<proteinExistence type="predicted"/>
<dbReference type="SUPFAM" id="SSF55073">
    <property type="entry name" value="Nucleotide cyclase"/>
    <property type="match status" value="1"/>
</dbReference>
<accession>A0AB39V0L8</accession>
<dbReference type="EC" id="2.7.7.65" evidence="2"/>
<dbReference type="CDD" id="cd01949">
    <property type="entry name" value="GGDEF"/>
    <property type="match status" value="1"/>
</dbReference>
<dbReference type="SMART" id="SM00267">
    <property type="entry name" value="GGDEF"/>
    <property type="match status" value="1"/>
</dbReference>
<dbReference type="PANTHER" id="PTHR45138">
    <property type="entry name" value="REGULATORY COMPONENTS OF SENSORY TRANSDUCTION SYSTEM"/>
    <property type="match status" value="1"/>
</dbReference>
<dbReference type="SMART" id="SM00091">
    <property type="entry name" value="PAS"/>
    <property type="match status" value="1"/>
</dbReference>
<dbReference type="Gene3D" id="3.30.450.20">
    <property type="entry name" value="PAS domain"/>
    <property type="match status" value="1"/>
</dbReference>